<name>A0AA43KCB9_9CYAN</name>
<feature type="signal peptide" evidence="2">
    <location>
        <begin position="1"/>
        <end position="30"/>
    </location>
</feature>
<keyword evidence="2" id="KW-0732">Signal</keyword>
<comment type="caution">
    <text evidence="3">The sequence shown here is derived from an EMBL/GenBank/DDBJ whole genome shotgun (WGS) entry which is preliminary data.</text>
</comment>
<gene>
    <name evidence="3" type="ORF">NWP17_13345</name>
</gene>
<dbReference type="EMBL" id="JANQDH010000090">
    <property type="protein sequence ID" value="MDH6061409.1"/>
    <property type="molecule type" value="Genomic_DNA"/>
</dbReference>
<dbReference type="Proteomes" id="UP001159387">
    <property type="component" value="Unassembled WGS sequence"/>
</dbReference>
<organism evidence="3 4">
    <name type="scientific">Chrysosporum bergii ANA360D</name>
    <dbReference type="NCBI Taxonomy" id="617107"/>
    <lineage>
        <taxon>Bacteria</taxon>
        <taxon>Bacillati</taxon>
        <taxon>Cyanobacteriota</taxon>
        <taxon>Cyanophyceae</taxon>
        <taxon>Nostocales</taxon>
        <taxon>Nodulariaceae</taxon>
        <taxon>Chrysosporum</taxon>
    </lineage>
</organism>
<sequence>MSTKNSGKIKFLLSILAVTSFASLNSSAYAETKPGSIDKFLHHANLNTIDPSSINPKPVSVEKLAPGAIKKPVEKLAPGAIKKPGDAALNVACNGACADGVKKPGIDRTNLPQINRKPGQ</sequence>
<evidence type="ECO:0000313" key="3">
    <source>
        <dbReference type="EMBL" id="MDH6061409.1"/>
    </source>
</evidence>
<accession>A0AA43KCB9</accession>
<dbReference type="RefSeq" id="WP_280655379.1">
    <property type="nucleotide sequence ID" value="NZ_JANQDH010000090.1"/>
</dbReference>
<dbReference type="AlphaFoldDB" id="A0AA43KCB9"/>
<proteinExistence type="predicted"/>
<feature type="region of interest" description="Disordered" evidence="1">
    <location>
        <begin position="99"/>
        <end position="120"/>
    </location>
</feature>
<evidence type="ECO:0000256" key="2">
    <source>
        <dbReference type="SAM" id="SignalP"/>
    </source>
</evidence>
<evidence type="ECO:0000256" key="1">
    <source>
        <dbReference type="SAM" id="MobiDB-lite"/>
    </source>
</evidence>
<keyword evidence="4" id="KW-1185">Reference proteome</keyword>
<evidence type="ECO:0000313" key="4">
    <source>
        <dbReference type="Proteomes" id="UP001159387"/>
    </source>
</evidence>
<protein>
    <submittedName>
        <fullName evidence="3">Uncharacterized protein</fullName>
    </submittedName>
</protein>
<reference evidence="3 4" key="1">
    <citation type="journal article" date="2023" name="J. Phycol.">
        <title>Chrysosporum ovalisporum is synonymous with the true-branching cyanobacterium Umezakia natans (Nostocales/Aphanizomenonaceae).</title>
        <authorList>
            <person name="McGregor G.B."/>
            <person name="Sendall B.C."/>
            <person name="Niiyama Y."/>
            <person name="Tuji A."/>
            <person name="Willis A."/>
        </authorList>
    </citation>
    <scope>NUCLEOTIDE SEQUENCE [LARGE SCALE GENOMIC DNA]</scope>
    <source>
        <strain evidence="3 4">ANA360D</strain>
    </source>
</reference>
<feature type="chain" id="PRO_5041208005" evidence="2">
    <location>
        <begin position="31"/>
        <end position="120"/>
    </location>
</feature>